<evidence type="ECO:0000256" key="2">
    <source>
        <dbReference type="ARBA" id="ARBA00009085"/>
    </source>
</evidence>
<organism evidence="11 12">
    <name type="scientific">Gymnopilus junonius</name>
    <name type="common">Spectacular rustgill mushroom</name>
    <name type="synonym">Gymnopilus spectabilis subsp. junonius</name>
    <dbReference type="NCBI Taxonomy" id="109634"/>
    <lineage>
        <taxon>Eukaryota</taxon>
        <taxon>Fungi</taxon>
        <taxon>Dikarya</taxon>
        <taxon>Basidiomycota</taxon>
        <taxon>Agaricomycotina</taxon>
        <taxon>Agaricomycetes</taxon>
        <taxon>Agaricomycetidae</taxon>
        <taxon>Agaricales</taxon>
        <taxon>Agaricineae</taxon>
        <taxon>Hymenogastraceae</taxon>
        <taxon>Gymnopilus</taxon>
    </lineage>
</organism>
<keyword evidence="9" id="KW-0472">Membrane</keyword>
<feature type="compositionally biased region" description="Low complexity" evidence="8">
    <location>
        <begin position="935"/>
        <end position="956"/>
    </location>
</feature>
<dbReference type="Gene3D" id="3.90.70.10">
    <property type="entry name" value="Cysteine proteinases"/>
    <property type="match status" value="2"/>
</dbReference>
<dbReference type="InterPro" id="IPR018200">
    <property type="entry name" value="USP_CS"/>
</dbReference>
<feature type="compositionally biased region" description="Low complexity" evidence="8">
    <location>
        <begin position="991"/>
        <end position="1008"/>
    </location>
</feature>
<feature type="region of interest" description="Disordered" evidence="8">
    <location>
        <begin position="655"/>
        <end position="689"/>
    </location>
</feature>
<feature type="compositionally biased region" description="Polar residues" evidence="8">
    <location>
        <begin position="680"/>
        <end position="689"/>
    </location>
</feature>
<keyword evidence="5" id="KW-0833">Ubl conjugation pathway</keyword>
<gene>
    <name evidence="11" type="ORF">CPB84DRAFT_1742185</name>
</gene>
<feature type="domain" description="USP" evidence="10">
    <location>
        <begin position="127"/>
        <end position="742"/>
    </location>
</feature>
<evidence type="ECO:0000313" key="12">
    <source>
        <dbReference type="Proteomes" id="UP000724874"/>
    </source>
</evidence>
<evidence type="ECO:0000256" key="5">
    <source>
        <dbReference type="ARBA" id="ARBA00022786"/>
    </source>
</evidence>
<dbReference type="InterPro" id="IPR001394">
    <property type="entry name" value="Peptidase_C19_UCH"/>
</dbReference>
<dbReference type="InterPro" id="IPR050164">
    <property type="entry name" value="Peptidase_C19"/>
</dbReference>
<evidence type="ECO:0000256" key="8">
    <source>
        <dbReference type="SAM" id="MobiDB-lite"/>
    </source>
</evidence>
<evidence type="ECO:0000256" key="1">
    <source>
        <dbReference type="ARBA" id="ARBA00000707"/>
    </source>
</evidence>
<name>A0A9P5TU93_GYMJU</name>
<feature type="region of interest" description="Disordered" evidence="8">
    <location>
        <begin position="531"/>
        <end position="592"/>
    </location>
</feature>
<feature type="compositionally biased region" description="Low complexity" evidence="8">
    <location>
        <begin position="372"/>
        <end position="390"/>
    </location>
</feature>
<keyword evidence="9" id="KW-1133">Transmembrane helix</keyword>
<evidence type="ECO:0000313" key="11">
    <source>
        <dbReference type="EMBL" id="KAF8914429.1"/>
    </source>
</evidence>
<sequence>MPLHDLSFQSILKNNWFQQIAPLVVFFLVPALVLFATWLWRVFSFHFYESSFNFNLPPFGLGLQHVFGSVYRSLSMGIESLGLSWLWPSSSSSSNLGSPSSGKRHRKKASQGGDEYDSDSDEAQYYPGLVNISGTYCFMNSTLQAMSSLAYLQPQIQAIQSKAEALDVPTPVVDALQELFTTLNTPKSNYNSLRPHGIIDALSAPPPLPSSSSSAPRRQELFQLVSECIKNEMAAVEREGQRDRGIAGVLDLAKSGGGESNGNSKSNSKSDPEDLGIPNKSSVFDGLTANRRSCVVCGYTEAVMHFGFDNWQLALPRLATSCRLEDCLEDYTRLEILKDCICRNCSVLATHKRLLQELKTLEEALGGPPSTPDLLGSTSTSTSGSGSASTSASSSAFAVLSSSSAMPSTTPPPLPLSSTSPTTSTSTPNTNKPKPSTSKKKRYKEVKKMEQRVRTALAEGRIEDDALLEGVRLERVVSPASTKQAMIARPPQVLALHLNRSMHYGQYASKNTIRVYFPEVLDLTPYTTSGSLSTVPTSSISSPLPTPPSQSGLGLGSPSPFYLHDQGQGPSRSGTTNSNPKRPTTPTQETYTAGYQYQNQRTIYRLAAVVCHYGQHSFGHYICYRRKPRKARGNENGGKWVPPTLVDPLRFELDEENEDGEEESKPNGAAHHNPKPTPRKTPNYSGSSTLGESRYYWEDHTEEEVGTGKGWLRISDDAVSECGVESVLAEGSGAFMLFYERAVFPVGGVYLRRGEGEGEKSSGRVGAGIGAQNGHGHRIVNGHAAAAREDEASVDDASTVDGDGEGDGFSIGSEETLKPEMRVVNLNGSVGSLMSEVGVGVMKVHHKKNKDKDKERKKLEKADRLDKHDSMMSMSLHLPSSSWASGSAGSAGSASMSMKFGARIVRSVNARRRTTQTPESSSWSASSSTVASASASSSSASSSAPSSSSSSSSSASPLAGALIPLAHGSQDQDMDGNAWADMTASAPSILSSTSTNATRGATASTTGAHPTSNSTTASLKSRLGSKSTKVIHHHHHQPHAGVKVDVVQ</sequence>
<dbReference type="GO" id="GO:0016579">
    <property type="term" value="P:protein deubiquitination"/>
    <property type="evidence" value="ECO:0007669"/>
    <property type="project" value="InterPro"/>
</dbReference>
<dbReference type="SUPFAM" id="SSF54001">
    <property type="entry name" value="Cysteine proteinases"/>
    <property type="match status" value="1"/>
</dbReference>
<feature type="compositionally biased region" description="Polar residues" evidence="8">
    <location>
        <begin position="568"/>
        <end position="592"/>
    </location>
</feature>
<evidence type="ECO:0000256" key="7">
    <source>
        <dbReference type="ARBA" id="ARBA00022807"/>
    </source>
</evidence>
<dbReference type="PROSITE" id="PS50235">
    <property type="entry name" value="USP_3"/>
    <property type="match status" value="1"/>
</dbReference>
<keyword evidence="4" id="KW-0645">Protease</keyword>
<dbReference type="PROSITE" id="PS00973">
    <property type="entry name" value="USP_2"/>
    <property type="match status" value="1"/>
</dbReference>
<protein>
    <recommendedName>
        <fullName evidence="3">ubiquitinyl hydrolase 1</fullName>
        <ecNumber evidence="3">3.4.19.12</ecNumber>
    </recommendedName>
</protein>
<reference evidence="11" key="1">
    <citation type="submission" date="2020-11" db="EMBL/GenBank/DDBJ databases">
        <authorList>
            <consortium name="DOE Joint Genome Institute"/>
            <person name="Ahrendt S."/>
            <person name="Riley R."/>
            <person name="Andreopoulos W."/>
            <person name="LaButti K."/>
            <person name="Pangilinan J."/>
            <person name="Ruiz-duenas F.J."/>
            <person name="Barrasa J.M."/>
            <person name="Sanchez-Garcia M."/>
            <person name="Camarero S."/>
            <person name="Miyauchi S."/>
            <person name="Serrano A."/>
            <person name="Linde D."/>
            <person name="Babiker R."/>
            <person name="Drula E."/>
            <person name="Ayuso-Fernandez I."/>
            <person name="Pacheco R."/>
            <person name="Padilla G."/>
            <person name="Ferreira P."/>
            <person name="Barriuso J."/>
            <person name="Kellner H."/>
            <person name="Castanera R."/>
            <person name="Alfaro M."/>
            <person name="Ramirez L."/>
            <person name="Pisabarro A.G."/>
            <person name="Kuo A."/>
            <person name="Tritt A."/>
            <person name="Lipzen A."/>
            <person name="He G."/>
            <person name="Yan M."/>
            <person name="Ng V."/>
            <person name="Cullen D."/>
            <person name="Martin F."/>
            <person name="Rosso M.-N."/>
            <person name="Henrissat B."/>
            <person name="Hibbett D."/>
            <person name="Martinez A.T."/>
            <person name="Grigoriev I.V."/>
        </authorList>
    </citation>
    <scope>NUCLEOTIDE SEQUENCE</scope>
    <source>
        <strain evidence="11">AH 44721</strain>
    </source>
</reference>
<feature type="compositionally biased region" description="Basic residues" evidence="8">
    <location>
        <begin position="1029"/>
        <end position="1038"/>
    </location>
</feature>
<evidence type="ECO:0000256" key="9">
    <source>
        <dbReference type="SAM" id="Phobius"/>
    </source>
</evidence>
<feature type="compositionally biased region" description="Low complexity" evidence="8">
    <location>
        <begin position="416"/>
        <end position="436"/>
    </location>
</feature>
<dbReference type="GO" id="GO:0005829">
    <property type="term" value="C:cytosol"/>
    <property type="evidence" value="ECO:0007669"/>
    <property type="project" value="TreeGrafter"/>
</dbReference>
<keyword evidence="7" id="KW-0788">Thiol protease</keyword>
<feature type="region of interest" description="Disordered" evidence="8">
    <location>
        <begin position="845"/>
        <end position="872"/>
    </location>
</feature>
<feature type="compositionally biased region" description="Basic and acidic residues" evidence="8">
    <location>
        <begin position="850"/>
        <end position="870"/>
    </location>
</feature>
<dbReference type="InterPro" id="IPR038765">
    <property type="entry name" value="Papain-like_cys_pep_sf"/>
</dbReference>
<evidence type="ECO:0000256" key="4">
    <source>
        <dbReference type="ARBA" id="ARBA00022670"/>
    </source>
</evidence>
<feature type="compositionally biased region" description="Polar residues" evidence="8">
    <location>
        <begin position="1009"/>
        <end position="1028"/>
    </location>
</feature>
<feature type="compositionally biased region" description="Low complexity" evidence="8">
    <location>
        <begin position="531"/>
        <end position="560"/>
    </location>
</feature>
<feature type="transmembrane region" description="Helical" evidence="9">
    <location>
        <begin position="20"/>
        <end position="40"/>
    </location>
</feature>
<feature type="region of interest" description="Disordered" evidence="8">
    <location>
        <begin position="364"/>
        <end position="390"/>
    </location>
</feature>
<dbReference type="PANTHER" id="PTHR24006">
    <property type="entry name" value="UBIQUITIN CARBOXYL-TERMINAL HYDROLASE"/>
    <property type="match status" value="1"/>
</dbReference>
<feature type="region of interest" description="Disordered" evidence="8">
    <location>
        <begin position="990"/>
        <end position="1048"/>
    </location>
</feature>
<dbReference type="AlphaFoldDB" id="A0A9P5TU93"/>
<comment type="similarity">
    <text evidence="2">Belongs to the peptidase C19 family.</text>
</comment>
<feature type="region of interest" description="Disordered" evidence="8">
    <location>
        <begin position="252"/>
        <end position="279"/>
    </location>
</feature>
<feature type="region of interest" description="Disordered" evidence="8">
    <location>
        <begin position="403"/>
        <end position="448"/>
    </location>
</feature>
<comment type="catalytic activity">
    <reaction evidence="1">
        <text>Thiol-dependent hydrolysis of ester, thioester, amide, peptide and isopeptide bonds formed by the C-terminal Gly of ubiquitin (a 76-residue protein attached to proteins as an intracellular targeting signal).</text>
        <dbReference type="EC" id="3.4.19.12"/>
    </reaction>
</comment>
<evidence type="ECO:0000259" key="10">
    <source>
        <dbReference type="PROSITE" id="PS50235"/>
    </source>
</evidence>
<comment type="caution">
    <text evidence="11">The sequence shown here is derived from an EMBL/GenBank/DDBJ whole genome shotgun (WGS) entry which is preliminary data.</text>
</comment>
<keyword evidence="12" id="KW-1185">Reference proteome</keyword>
<dbReference type="Proteomes" id="UP000724874">
    <property type="component" value="Unassembled WGS sequence"/>
</dbReference>
<feature type="region of interest" description="Disordered" evidence="8">
    <location>
        <begin position="91"/>
        <end position="120"/>
    </location>
</feature>
<dbReference type="GO" id="GO:0005634">
    <property type="term" value="C:nucleus"/>
    <property type="evidence" value="ECO:0007669"/>
    <property type="project" value="TreeGrafter"/>
</dbReference>
<accession>A0A9P5TU93</accession>
<evidence type="ECO:0000256" key="6">
    <source>
        <dbReference type="ARBA" id="ARBA00022801"/>
    </source>
</evidence>
<dbReference type="PANTHER" id="PTHR24006:SF888">
    <property type="entry name" value="UBIQUITIN CARBOXYL-TERMINAL HYDROLASE 30"/>
    <property type="match status" value="1"/>
</dbReference>
<dbReference type="EC" id="3.4.19.12" evidence="3"/>
<keyword evidence="6" id="KW-0378">Hydrolase</keyword>
<evidence type="ECO:0000256" key="3">
    <source>
        <dbReference type="ARBA" id="ARBA00012759"/>
    </source>
</evidence>
<dbReference type="GO" id="GO:0006508">
    <property type="term" value="P:proteolysis"/>
    <property type="evidence" value="ECO:0007669"/>
    <property type="project" value="UniProtKB-KW"/>
</dbReference>
<feature type="region of interest" description="Disordered" evidence="8">
    <location>
        <begin position="786"/>
        <end position="805"/>
    </location>
</feature>
<proteinExistence type="inferred from homology"/>
<dbReference type="InterPro" id="IPR028889">
    <property type="entry name" value="USP"/>
</dbReference>
<feature type="region of interest" description="Disordered" evidence="8">
    <location>
        <begin position="935"/>
        <end position="957"/>
    </location>
</feature>
<dbReference type="EMBL" id="JADNYJ010000001">
    <property type="protein sequence ID" value="KAF8914429.1"/>
    <property type="molecule type" value="Genomic_DNA"/>
</dbReference>
<feature type="compositionally biased region" description="Low complexity" evidence="8">
    <location>
        <begin position="91"/>
        <end position="101"/>
    </location>
</feature>
<dbReference type="OrthoDB" id="2020758at2759"/>
<keyword evidence="9" id="KW-0812">Transmembrane</keyword>
<dbReference type="GO" id="GO:0004843">
    <property type="term" value="F:cysteine-type deubiquitinase activity"/>
    <property type="evidence" value="ECO:0007669"/>
    <property type="project" value="UniProtKB-EC"/>
</dbReference>
<dbReference type="Pfam" id="PF00443">
    <property type="entry name" value="UCH"/>
    <property type="match status" value="1"/>
</dbReference>